<organism evidence="1 2">
    <name type="scientific">Panagrolaimus sp. ES5</name>
    <dbReference type="NCBI Taxonomy" id="591445"/>
    <lineage>
        <taxon>Eukaryota</taxon>
        <taxon>Metazoa</taxon>
        <taxon>Ecdysozoa</taxon>
        <taxon>Nematoda</taxon>
        <taxon>Chromadorea</taxon>
        <taxon>Rhabditida</taxon>
        <taxon>Tylenchina</taxon>
        <taxon>Panagrolaimomorpha</taxon>
        <taxon>Panagrolaimoidea</taxon>
        <taxon>Panagrolaimidae</taxon>
        <taxon>Panagrolaimus</taxon>
    </lineage>
</organism>
<accession>A0AC34FKU5</accession>
<evidence type="ECO:0000313" key="2">
    <source>
        <dbReference type="WBParaSite" id="ES5_v2.g17241.t1"/>
    </source>
</evidence>
<dbReference type="Proteomes" id="UP000887579">
    <property type="component" value="Unplaced"/>
</dbReference>
<proteinExistence type="predicted"/>
<evidence type="ECO:0000313" key="1">
    <source>
        <dbReference type="Proteomes" id="UP000887579"/>
    </source>
</evidence>
<reference evidence="2" key="1">
    <citation type="submission" date="2022-11" db="UniProtKB">
        <authorList>
            <consortium name="WormBaseParasite"/>
        </authorList>
    </citation>
    <scope>IDENTIFICATION</scope>
</reference>
<dbReference type="WBParaSite" id="ES5_v2.g17241.t1">
    <property type="protein sequence ID" value="ES5_v2.g17241.t1"/>
    <property type="gene ID" value="ES5_v2.g17241"/>
</dbReference>
<protein>
    <submittedName>
        <fullName evidence="2">Uncharacterized protein</fullName>
    </submittedName>
</protein>
<name>A0AC34FKU5_9BILA</name>
<sequence>MGANESTTKRCSVTLNKCDINRRERFFLPYSSFFEVVYPPPRFHDDGTIISDEEKVGGEFKIKNISKNIKLVHVQCTACKLFFDIWI</sequence>